<protein>
    <submittedName>
        <fullName evidence="2">Uncharacterized protein</fullName>
    </submittedName>
</protein>
<feature type="transmembrane region" description="Helical" evidence="1">
    <location>
        <begin position="49"/>
        <end position="67"/>
    </location>
</feature>
<reference evidence="2" key="1">
    <citation type="submission" date="2020-11" db="EMBL/GenBank/DDBJ databases">
        <authorList>
            <consortium name="DOE Joint Genome Institute"/>
            <person name="Ahrendt S."/>
            <person name="Riley R."/>
            <person name="Andreopoulos W."/>
            <person name="Labutti K."/>
            <person name="Pangilinan J."/>
            <person name="Ruiz-Duenas F.J."/>
            <person name="Barrasa J.M."/>
            <person name="Sanchez-Garcia M."/>
            <person name="Camarero S."/>
            <person name="Miyauchi S."/>
            <person name="Serrano A."/>
            <person name="Linde D."/>
            <person name="Babiker R."/>
            <person name="Drula E."/>
            <person name="Ayuso-Fernandez I."/>
            <person name="Pacheco R."/>
            <person name="Padilla G."/>
            <person name="Ferreira P."/>
            <person name="Barriuso J."/>
            <person name="Kellner H."/>
            <person name="Castanera R."/>
            <person name="Alfaro M."/>
            <person name="Ramirez L."/>
            <person name="Pisabarro A.G."/>
            <person name="Kuo A."/>
            <person name="Tritt A."/>
            <person name="Lipzen A."/>
            <person name="He G."/>
            <person name="Yan M."/>
            <person name="Ng V."/>
            <person name="Cullen D."/>
            <person name="Martin F."/>
            <person name="Rosso M.-N."/>
            <person name="Henrissat B."/>
            <person name="Hibbett D."/>
            <person name="Martinez A.T."/>
            <person name="Grigoriev I.V."/>
        </authorList>
    </citation>
    <scope>NUCLEOTIDE SEQUENCE</scope>
    <source>
        <strain evidence="2">CBS 506.95</strain>
    </source>
</reference>
<evidence type="ECO:0000313" key="2">
    <source>
        <dbReference type="EMBL" id="KAF9533238.1"/>
    </source>
</evidence>
<feature type="transmembrane region" description="Helical" evidence="1">
    <location>
        <begin position="20"/>
        <end position="37"/>
    </location>
</feature>
<keyword evidence="1" id="KW-1133">Transmembrane helix</keyword>
<keyword evidence="1" id="KW-0812">Transmembrane</keyword>
<keyword evidence="1" id="KW-0472">Membrane</keyword>
<proteinExistence type="predicted"/>
<dbReference type="Proteomes" id="UP000807306">
    <property type="component" value="Unassembled WGS sequence"/>
</dbReference>
<accession>A0A9P6JUR3</accession>
<name>A0A9P6JUR3_9AGAR</name>
<organism evidence="2 3">
    <name type="scientific">Crepidotus variabilis</name>
    <dbReference type="NCBI Taxonomy" id="179855"/>
    <lineage>
        <taxon>Eukaryota</taxon>
        <taxon>Fungi</taxon>
        <taxon>Dikarya</taxon>
        <taxon>Basidiomycota</taxon>
        <taxon>Agaricomycotina</taxon>
        <taxon>Agaricomycetes</taxon>
        <taxon>Agaricomycetidae</taxon>
        <taxon>Agaricales</taxon>
        <taxon>Agaricineae</taxon>
        <taxon>Crepidotaceae</taxon>
        <taxon>Crepidotus</taxon>
    </lineage>
</organism>
<evidence type="ECO:0000313" key="3">
    <source>
        <dbReference type="Proteomes" id="UP000807306"/>
    </source>
</evidence>
<dbReference type="AlphaFoldDB" id="A0A9P6JUR3"/>
<sequence length="130" mass="14404">MACKLAGLELCNCCRAVRGLVLTSAAVPLSVVVQSFFKSAVFFSLKIQLKLSVAILKLIYLFVLTVMSRNFSFETRRPLASRTSATHLMFLSHLDRWCHTTTRCSSQICVLCCSTPETPNSNISPRKTAV</sequence>
<dbReference type="EMBL" id="MU157829">
    <property type="protein sequence ID" value="KAF9533238.1"/>
    <property type="molecule type" value="Genomic_DNA"/>
</dbReference>
<evidence type="ECO:0000256" key="1">
    <source>
        <dbReference type="SAM" id="Phobius"/>
    </source>
</evidence>
<keyword evidence="3" id="KW-1185">Reference proteome</keyword>
<comment type="caution">
    <text evidence="2">The sequence shown here is derived from an EMBL/GenBank/DDBJ whole genome shotgun (WGS) entry which is preliminary data.</text>
</comment>
<gene>
    <name evidence="2" type="ORF">CPB83DRAFT_538285</name>
</gene>